<keyword evidence="1" id="KW-1133">Transmembrane helix</keyword>
<feature type="transmembrane region" description="Helical" evidence="1">
    <location>
        <begin position="12"/>
        <end position="33"/>
    </location>
</feature>
<gene>
    <name evidence="2" type="ORF">WCY31_00810</name>
</gene>
<accession>A0ABZ3H9R2</accession>
<feature type="transmembrane region" description="Helical" evidence="1">
    <location>
        <begin position="93"/>
        <end position="114"/>
    </location>
</feature>
<dbReference type="EMBL" id="CP147920">
    <property type="protein sequence ID" value="XAU15251.1"/>
    <property type="molecule type" value="Genomic_DNA"/>
</dbReference>
<dbReference type="RefSeq" id="WP_345970322.1">
    <property type="nucleotide sequence ID" value="NZ_CP147920.1"/>
</dbReference>
<evidence type="ECO:0000313" key="2">
    <source>
        <dbReference type="EMBL" id="XAU15251.1"/>
    </source>
</evidence>
<feature type="transmembrane region" description="Helical" evidence="1">
    <location>
        <begin position="135"/>
        <end position="152"/>
    </location>
</feature>
<feature type="transmembrane region" description="Helical" evidence="1">
    <location>
        <begin position="67"/>
        <end position="87"/>
    </location>
</feature>
<reference evidence="2 3" key="1">
    <citation type="submission" date="2024-03" db="EMBL/GenBank/DDBJ databases">
        <title>Sulfurimonas sp. HSL3-1.</title>
        <authorList>
            <person name="Wang S."/>
        </authorList>
    </citation>
    <scope>NUCLEOTIDE SEQUENCE [LARGE SCALE GENOMIC DNA]</scope>
    <source>
        <strain evidence="2 3">HSL3-1</strain>
    </source>
</reference>
<organism evidence="2 3">
    <name type="scientific">Sulfurimonas diazotrophicus</name>
    <dbReference type="NCBI Taxonomy" id="3131939"/>
    <lineage>
        <taxon>Bacteria</taxon>
        <taxon>Pseudomonadati</taxon>
        <taxon>Campylobacterota</taxon>
        <taxon>Epsilonproteobacteria</taxon>
        <taxon>Campylobacterales</taxon>
        <taxon>Sulfurimonadaceae</taxon>
        <taxon>Sulfurimonas</taxon>
    </lineage>
</organism>
<sequence length="194" mass="22509">MQARNLALRPFIWYKFYNALFTGISVGSIFIIYAPLQPYVYSLGGILLALAMLVIARFYSRILNRTWFWRISLAVEVVMLLLVIYFLLFSYSYVSALFVYAGYQLTFAFGSYLVRAETILIEKAKALTYLDVYKQAGYLAGMLVSFLFYQTLEYTAGIDESQAQVYLVHYVLLLAEIVVIYYLYRAFHPVKRRG</sequence>
<name>A0ABZ3H9R2_9BACT</name>
<feature type="transmembrane region" description="Helical" evidence="1">
    <location>
        <begin position="164"/>
        <end position="184"/>
    </location>
</feature>
<proteinExistence type="predicted"/>
<keyword evidence="3" id="KW-1185">Reference proteome</keyword>
<feature type="transmembrane region" description="Helical" evidence="1">
    <location>
        <begin position="39"/>
        <end position="60"/>
    </location>
</feature>
<evidence type="ECO:0000313" key="3">
    <source>
        <dbReference type="Proteomes" id="UP001447842"/>
    </source>
</evidence>
<dbReference type="Proteomes" id="UP001447842">
    <property type="component" value="Chromosome"/>
</dbReference>
<keyword evidence="1" id="KW-0812">Transmembrane</keyword>
<evidence type="ECO:0000256" key="1">
    <source>
        <dbReference type="SAM" id="Phobius"/>
    </source>
</evidence>
<keyword evidence="1" id="KW-0472">Membrane</keyword>
<protein>
    <submittedName>
        <fullName evidence="2">Uncharacterized protein</fullName>
    </submittedName>
</protein>